<comment type="caution">
    <text evidence="1">The sequence shown here is derived from an EMBL/GenBank/DDBJ whole genome shotgun (WGS) entry which is preliminary data.</text>
</comment>
<dbReference type="EMBL" id="JANBPW010003236">
    <property type="protein sequence ID" value="KAJ1938262.1"/>
    <property type="molecule type" value="Genomic_DNA"/>
</dbReference>
<evidence type="ECO:0000313" key="1">
    <source>
        <dbReference type="EMBL" id="KAJ1938262.1"/>
    </source>
</evidence>
<accession>A0ACC1J5E0</accession>
<name>A0ACC1J5E0_9FUNG</name>
<keyword evidence="2" id="KW-1185">Reference proteome</keyword>
<proteinExistence type="predicted"/>
<sequence>MEGERGQPEWMDDDMIYDETQSMNKMNDIEEWKQRMKKQSGEPAQHSGYAHDIPQHASTGNAYTGGATRGSRFLRLFQHPEEEATAAATAAGQVEQQPAIHAANSNSVDGGQSADQVSKLFKVLGSKVSVGAPHGNMMAMLQPQQPPVQQPVQQQQPPPQLNSVEASLLGRLGLAGYAADPAVLSAEKPVTAPAQPLQANTALVHVPESQTSQPKSLAPPVQPVVQHKSASPAPINEALRGIIPTSVFRKSIQTGGSPSTAKRPDSASSSSRSATPARNLPSWLVELSRGGPAAGATDGNGVPLITNNTLGTHDLIDALEREFPALSTKPRPFDNQSISPLLVFREILGLFGVAA</sequence>
<evidence type="ECO:0000313" key="2">
    <source>
        <dbReference type="Proteomes" id="UP001150603"/>
    </source>
</evidence>
<reference evidence="1" key="1">
    <citation type="submission" date="2022-07" db="EMBL/GenBank/DDBJ databases">
        <title>Phylogenomic reconstructions and comparative analyses of Kickxellomycotina fungi.</title>
        <authorList>
            <person name="Reynolds N.K."/>
            <person name="Stajich J.E."/>
            <person name="Barry K."/>
            <person name="Grigoriev I.V."/>
            <person name="Crous P."/>
            <person name="Smith M.E."/>
        </authorList>
    </citation>
    <scope>NUCLEOTIDE SEQUENCE</scope>
    <source>
        <strain evidence="1">NRRL 5244</strain>
    </source>
</reference>
<dbReference type="Proteomes" id="UP001150603">
    <property type="component" value="Unassembled WGS sequence"/>
</dbReference>
<protein>
    <submittedName>
        <fullName evidence="1">Uncharacterized protein</fullName>
    </submittedName>
</protein>
<gene>
    <name evidence="1" type="ORF">FBU59_004493</name>
</gene>
<organism evidence="1 2">
    <name type="scientific">Linderina macrospora</name>
    <dbReference type="NCBI Taxonomy" id="4868"/>
    <lineage>
        <taxon>Eukaryota</taxon>
        <taxon>Fungi</taxon>
        <taxon>Fungi incertae sedis</taxon>
        <taxon>Zoopagomycota</taxon>
        <taxon>Kickxellomycotina</taxon>
        <taxon>Kickxellomycetes</taxon>
        <taxon>Kickxellales</taxon>
        <taxon>Kickxellaceae</taxon>
        <taxon>Linderina</taxon>
    </lineage>
</organism>